<evidence type="ECO:0000313" key="9">
    <source>
        <dbReference type="EMBL" id="KAI3891053.1"/>
    </source>
</evidence>
<dbReference type="InterPro" id="IPR039391">
    <property type="entry name" value="Phytocyanin-like"/>
</dbReference>
<evidence type="ECO:0000256" key="5">
    <source>
        <dbReference type="SAM" id="MobiDB-lite"/>
    </source>
</evidence>
<comment type="caution">
    <text evidence="9">The sequence shown here is derived from an EMBL/GenBank/DDBJ whole genome shotgun (WGS) entry which is preliminary data.</text>
</comment>
<feature type="chain" id="PRO_5042118584" description="Phytocyanin domain-containing protein" evidence="7">
    <location>
        <begin position="27"/>
        <end position="178"/>
    </location>
</feature>
<accession>A0AAD4XBI2</accession>
<dbReference type="PROSITE" id="PS00196">
    <property type="entry name" value="COPPER_BLUE"/>
    <property type="match status" value="1"/>
</dbReference>
<evidence type="ECO:0000256" key="3">
    <source>
        <dbReference type="ARBA" id="ARBA00023157"/>
    </source>
</evidence>
<keyword evidence="6" id="KW-0812">Transmembrane</keyword>
<dbReference type="Proteomes" id="UP001202328">
    <property type="component" value="Unassembled WGS sequence"/>
</dbReference>
<dbReference type="InterPro" id="IPR003245">
    <property type="entry name" value="Phytocyanin_dom"/>
</dbReference>
<dbReference type="Pfam" id="PF02298">
    <property type="entry name" value="Cu_bind_like"/>
    <property type="match status" value="1"/>
</dbReference>
<feature type="signal peptide" evidence="7">
    <location>
        <begin position="1"/>
        <end position="26"/>
    </location>
</feature>
<keyword evidence="7" id="KW-0732">Signal</keyword>
<feature type="compositionally biased region" description="Low complexity" evidence="5">
    <location>
        <begin position="136"/>
        <end position="153"/>
    </location>
</feature>
<name>A0AAD4XBI2_9MAGN</name>
<protein>
    <recommendedName>
        <fullName evidence="8">Phytocyanin domain-containing protein</fullName>
    </recommendedName>
</protein>
<evidence type="ECO:0000256" key="6">
    <source>
        <dbReference type="SAM" id="Phobius"/>
    </source>
</evidence>
<dbReference type="PANTHER" id="PTHR33021">
    <property type="entry name" value="BLUE COPPER PROTEIN"/>
    <property type="match status" value="1"/>
</dbReference>
<keyword evidence="6" id="KW-0472">Membrane</keyword>
<dbReference type="PROSITE" id="PS51485">
    <property type="entry name" value="PHYTOCYANIN"/>
    <property type="match status" value="1"/>
</dbReference>
<dbReference type="FunFam" id="2.60.40.420:FF:000034">
    <property type="entry name" value="Cupredoxin superfamily protein"/>
    <property type="match status" value="1"/>
</dbReference>
<keyword evidence="3" id="KW-1015">Disulfide bond</keyword>
<reference evidence="9" key="1">
    <citation type="submission" date="2022-04" db="EMBL/GenBank/DDBJ databases">
        <title>A functionally conserved STORR gene fusion in Papaver species that diverged 16.8 million years ago.</title>
        <authorList>
            <person name="Catania T."/>
        </authorList>
    </citation>
    <scope>NUCLEOTIDE SEQUENCE</scope>
    <source>
        <strain evidence="9">S-188037</strain>
    </source>
</reference>
<keyword evidence="6" id="KW-1133">Transmembrane helix</keyword>
<evidence type="ECO:0000313" key="10">
    <source>
        <dbReference type="Proteomes" id="UP001202328"/>
    </source>
</evidence>
<dbReference type="PANTHER" id="PTHR33021:SF339">
    <property type="entry name" value="OS07G0570600 PROTEIN"/>
    <property type="match status" value="1"/>
</dbReference>
<dbReference type="InterPro" id="IPR028871">
    <property type="entry name" value="BlueCu_1_BS"/>
</dbReference>
<gene>
    <name evidence="9" type="ORF">MKW98_007358</name>
</gene>
<dbReference type="EMBL" id="JAJJMB010012081">
    <property type="protein sequence ID" value="KAI3891053.1"/>
    <property type="molecule type" value="Genomic_DNA"/>
</dbReference>
<keyword evidence="1" id="KW-0479">Metal-binding</keyword>
<keyword evidence="10" id="KW-1185">Reference proteome</keyword>
<dbReference type="SUPFAM" id="SSF49503">
    <property type="entry name" value="Cupredoxins"/>
    <property type="match status" value="1"/>
</dbReference>
<evidence type="ECO:0000256" key="2">
    <source>
        <dbReference type="ARBA" id="ARBA00023008"/>
    </source>
</evidence>
<dbReference type="GO" id="GO:0009055">
    <property type="term" value="F:electron transfer activity"/>
    <property type="evidence" value="ECO:0007669"/>
    <property type="project" value="InterPro"/>
</dbReference>
<dbReference type="GO" id="GO:0046872">
    <property type="term" value="F:metal ion binding"/>
    <property type="evidence" value="ECO:0007669"/>
    <property type="project" value="UniProtKB-KW"/>
</dbReference>
<feature type="transmembrane region" description="Helical" evidence="6">
    <location>
        <begin position="157"/>
        <end position="177"/>
    </location>
</feature>
<feature type="region of interest" description="Disordered" evidence="5">
    <location>
        <begin position="128"/>
        <end position="158"/>
    </location>
</feature>
<keyword evidence="4" id="KW-0325">Glycoprotein</keyword>
<dbReference type="Gene3D" id="2.60.40.420">
    <property type="entry name" value="Cupredoxins - blue copper proteins"/>
    <property type="match status" value="1"/>
</dbReference>
<feature type="domain" description="Phytocyanin" evidence="8">
    <location>
        <begin position="27"/>
        <end position="130"/>
    </location>
</feature>
<proteinExistence type="predicted"/>
<evidence type="ECO:0000256" key="7">
    <source>
        <dbReference type="SAM" id="SignalP"/>
    </source>
</evidence>
<organism evidence="9 10">
    <name type="scientific">Papaver atlanticum</name>
    <dbReference type="NCBI Taxonomy" id="357466"/>
    <lineage>
        <taxon>Eukaryota</taxon>
        <taxon>Viridiplantae</taxon>
        <taxon>Streptophyta</taxon>
        <taxon>Embryophyta</taxon>
        <taxon>Tracheophyta</taxon>
        <taxon>Spermatophyta</taxon>
        <taxon>Magnoliopsida</taxon>
        <taxon>Ranunculales</taxon>
        <taxon>Papaveraceae</taxon>
        <taxon>Papaveroideae</taxon>
        <taxon>Papaver</taxon>
    </lineage>
</organism>
<dbReference type="AlphaFoldDB" id="A0AAD4XBI2"/>
<keyword evidence="2" id="KW-0186">Copper</keyword>
<dbReference type="InterPro" id="IPR008972">
    <property type="entry name" value="Cupredoxin"/>
</dbReference>
<sequence>MTSNVGLTGFLLVFVIAFASLHHSTSDEIDVLDTEGWHIPSNGDTAYLTWAATKNFKVGDTLVFRFPQGEHDVATVSKEGYDNCMESAQDPIVNEAPVNIRLNSNGPQYFICTIGQHCKKGQRLTINVSSDSEAETPSNSPTTNTTLPITPTPRNSASHTATGGIALALLFISTIFLH</sequence>
<dbReference type="GO" id="GO:0005886">
    <property type="term" value="C:plasma membrane"/>
    <property type="evidence" value="ECO:0007669"/>
    <property type="project" value="TreeGrafter"/>
</dbReference>
<evidence type="ECO:0000256" key="4">
    <source>
        <dbReference type="ARBA" id="ARBA00023180"/>
    </source>
</evidence>
<evidence type="ECO:0000256" key="1">
    <source>
        <dbReference type="ARBA" id="ARBA00022723"/>
    </source>
</evidence>
<evidence type="ECO:0000259" key="8">
    <source>
        <dbReference type="PROSITE" id="PS51485"/>
    </source>
</evidence>